<organism evidence="2 3">
    <name type="scientific">Paractinoplanes aksuensis</name>
    <dbReference type="NCBI Taxonomy" id="2939490"/>
    <lineage>
        <taxon>Bacteria</taxon>
        <taxon>Bacillati</taxon>
        <taxon>Actinomycetota</taxon>
        <taxon>Actinomycetes</taxon>
        <taxon>Micromonosporales</taxon>
        <taxon>Micromonosporaceae</taxon>
        <taxon>Paractinoplanes</taxon>
    </lineage>
</organism>
<feature type="transmembrane region" description="Helical" evidence="1">
    <location>
        <begin position="28"/>
        <end position="47"/>
    </location>
</feature>
<evidence type="ECO:0000256" key="1">
    <source>
        <dbReference type="SAM" id="Phobius"/>
    </source>
</evidence>
<comment type="caution">
    <text evidence="2">The sequence shown here is derived from an EMBL/GenBank/DDBJ whole genome shotgun (WGS) entry which is preliminary data.</text>
</comment>
<proteinExistence type="predicted"/>
<protein>
    <submittedName>
        <fullName evidence="2">Uncharacterized protein</fullName>
    </submittedName>
</protein>
<dbReference type="RefSeq" id="WP_253236657.1">
    <property type="nucleotide sequence ID" value="NZ_JAMYJR010000006.1"/>
</dbReference>
<keyword evidence="1" id="KW-1133">Transmembrane helix</keyword>
<dbReference type="Proteomes" id="UP001523369">
    <property type="component" value="Unassembled WGS sequence"/>
</dbReference>
<keyword evidence="1" id="KW-0472">Membrane</keyword>
<keyword evidence="3" id="KW-1185">Reference proteome</keyword>
<evidence type="ECO:0000313" key="3">
    <source>
        <dbReference type="Proteomes" id="UP001523369"/>
    </source>
</evidence>
<keyword evidence="1" id="KW-0812">Transmembrane</keyword>
<sequence length="100" mass="10718">MNAHLTTLGIGAVVVALQLYLVRRSDRTGPGAAATACLGILICLVLLETGHQAQRARPARHESLESLLLHDRAAAVSYEPRQGWTLITGVEQAPSDLPLR</sequence>
<feature type="transmembrane region" description="Helical" evidence="1">
    <location>
        <begin position="5"/>
        <end position="22"/>
    </location>
</feature>
<gene>
    <name evidence="2" type="ORF">M1L60_07915</name>
</gene>
<dbReference type="EMBL" id="JAMYJR010000006">
    <property type="protein sequence ID" value="MCO8270521.1"/>
    <property type="molecule type" value="Genomic_DNA"/>
</dbReference>
<accession>A0ABT1DL90</accession>
<evidence type="ECO:0000313" key="2">
    <source>
        <dbReference type="EMBL" id="MCO8270521.1"/>
    </source>
</evidence>
<name>A0ABT1DL90_9ACTN</name>
<reference evidence="2 3" key="1">
    <citation type="submission" date="2022-06" db="EMBL/GenBank/DDBJ databases">
        <title>New Species of the Genus Actinoplanes, ActinopZanes ferrugineus.</title>
        <authorList>
            <person name="Ding P."/>
        </authorList>
    </citation>
    <scope>NUCLEOTIDE SEQUENCE [LARGE SCALE GENOMIC DNA]</scope>
    <source>
        <strain evidence="2 3">TRM88003</strain>
    </source>
</reference>